<dbReference type="InterPro" id="IPR014756">
    <property type="entry name" value="Ig_E-set"/>
</dbReference>
<dbReference type="SUPFAM" id="SSF51445">
    <property type="entry name" value="(Trans)glycosidases"/>
    <property type="match status" value="1"/>
</dbReference>
<evidence type="ECO:0000313" key="6">
    <source>
        <dbReference type="EMBL" id="MBO8478668.1"/>
    </source>
</evidence>
<dbReference type="Gene3D" id="2.60.40.10">
    <property type="entry name" value="Immunoglobulins"/>
    <property type="match status" value="1"/>
</dbReference>
<dbReference type="SUPFAM" id="SSF51011">
    <property type="entry name" value="Glycosyl hydrolase domain"/>
    <property type="match status" value="1"/>
</dbReference>
<evidence type="ECO:0000313" key="7">
    <source>
        <dbReference type="Proteomes" id="UP000823771"/>
    </source>
</evidence>
<feature type="compositionally biased region" description="Basic and acidic residues" evidence="3">
    <location>
        <begin position="156"/>
        <end position="168"/>
    </location>
</feature>
<feature type="region of interest" description="Disordered" evidence="3">
    <location>
        <begin position="142"/>
        <end position="169"/>
    </location>
</feature>
<dbReference type="Gene3D" id="3.20.20.80">
    <property type="entry name" value="Glycosidases"/>
    <property type="match status" value="1"/>
</dbReference>
<feature type="chain" id="PRO_5038604478" evidence="4">
    <location>
        <begin position="22"/>
        <end position="639"/>
    </location>
</feature>
<keyword evidence="1 6" id="KW-0378">Hydrolase</keyword>
<reference evidence="6" key="1">
    <citation type="submission" date="2020-10" db="EMBL/GenBank/DDBJ databases">
        <authorList>
            <person name="Gilroy R."/>
        </authorList>
    </citation>
    <scope>NUCLEOTIDE SEQUENCE</scope>
    <source>
        <strain evidence="6">2478</strain>
    </source>
</reference>
<dbReference type="SUPFAM" id="SSF81296">
    <property type="entry name" value="E set domains"/>
    <property type="match status" value="1"/>
</dbReference>
<dbReference type="Proteomes" id="UP000823771">
    <property type="component" value="Unassembled WGS sequence"/>
</dbReference>
<feature type="signal peptide" evidence="4">
    <location>
        <begin position="1"/>
        <end position="21"/>
    </location>
</feature>
<proteinExistence type="predicted"/>
<dbReference type="InterPro" id="IPR013783">
    <property type="entry name" value="Ig-like_fold"/>
</dbReference>
<keyword evidence="4" id="KW-0732">Signal</keyword>
<dbReference type="Pfam" id="PF09087">
    <property type="entry name" value="Cyc-maltodext_N"/>
    <property type="match status" value="1"/>
</dbReference>
<dbReference type="GO" id="GO:0016798">
    <property type="term" value="F:hydrolase activity, acting on glycosyl bonds"/>
    <property type="evidence" value="ECO:0007669"/>
    <property type="project" value="UniProtKB-KW"/>
</dbReference>
<name>A0A9D9NMN1_9BACT</name>
<protein>
    <submittedName>
        <fullName evidence="6">Glycoside hydrolase family 13 protein</fullName>
    </submittedName>
</protein>
<dbReference type="SMART" id="SM00642">
    <property type="entry name" value="Aamy"/>
    <property type="match status" value="1"/>
</dbReference>
<evidence type="ECO:0000256" key="3">
    <source>
        <dbReference type="SAM" id="MobiDB-lite"/>
    </source>
</evidence>
<evidence type="ECO:0000256" key="4">
    <source>
        <dbReference type="SAM" id="SignalP"/>
    </source>
</evidence>
<dbReference type="Pfam" id="PF00128">
    <property type="entry name" value="Alpha-amylase"/>
    <property type="match status" value="1"/>
</dbReference>
<reference evidence="6" key="2">
    <citation type="journal article" date="2021" name="PeerJ">
        <title>Extensive microbial diversity within the chicken gut microbiome revealed by metagenomics and culture.</title>
        <authorList>
            <person name="Gilroy R."/>
            <person name="Ravi A."/>
            <person name="Getino M."/>
            <person name="Pursley I."/>
            <person name="Horton D.L."/>
            <person name="Alikhan N.F."/>
            <person name="Baker D."/>
            <person name="Gharbi K."/>
            <person name="Hall N."/>
            <person name="Watson M."/>
            <person name="Adriaenssens E.M."/>
            <person name="Foster-Nyarko E."/>
            <person name="Jarju S."/>
            <person name="Secka A."/>
            <person name="Antonio M."/>
            <person name="Oren A."/>
            <person name="Chaudhuri R.R."/>
            <person name="La Ragione R."/>
            <person name="Hildebrand F."/>
            <person name="Pallen M.J."/>
        </authorList>
    </citation>
    <scope>NUCLEOTIDE SEQUENCE</scope>
    <source>
        <strain evidence="6">2478</strain>
    </source>
</reference>
<dbReference type="PANTHER" id="PTHR10357:SF210">
    <property type="entry name" value="MALTODEXTRIN GLUCOSIDASE"/>
    <property type="match status" value="1"/>
</dbReference>
<evidence type="ECO:0000256" key="2">
    <source>
        <dbReference type="ARBA" id="ARBA00023295"/>
    </source>
</evidence>
<comment type="caution">
    <text evidence="6">The sequence shown here is derived from an EMBL/GenBank/DDBJ whole genome shotgun (WGS) entry which is preliminary data.</text>
</comment>
<dbReference type="InterPro" id="IPR015171">
    <property type="entry name" value="Cyc-maltodext_N"/>
</dbReference>
<feature type="domain" description="Glycosyl hydrolase family 13 catalytic" evidence="5">
    <location>
        <begin position="134"/>
        <end position="546"/>
    </location>
</feature>
<dbReference type="GO" id="GO:0005975">
    <property type="term" value="P:carbohydrate metabolic process"/>
    <property type="evidence" value="ECO:0007669"/>
    <property type="project" value="InterPro"/>
</dbReference>
<evidence type="ECO:0000259" key="5">
    <source>
        <dbReference type="SMART" id="SM00642"/>
    </source>
</evidence>
<dbReference type="PANTHER" id="PTHR10357">
    <property type="entry name" value="ALPHA-AMYLASE FAMILY MEMBER"/>
    <property type="match status" value="1"/>
</dbReference>
<evidence type="ECO:0000256" key="1">
    <source>
        <dbReference type="ARBA" id="ARBA00022801"/>
    </source>
</evidence>
<dbReference type="EMBL" id="JADILZ010000065">
    <property type="protein sequence ID" value="MBO8478668.1"/>
    <property type="molecule type" value="Genomic_DNA"/>
</dbReference>
<dbReference type="InterPro" id="IPR017853">
    <property type="entry name" value="GH"/>
</dbReference>
<gene>
    <name evidence="6" type="ORF">IAB80_07255</name>
</gene>
<dbReference type="CDD" id="cd11340">
    <property type="entry name" value="AmyAc_bac_CMD_like_3"/>
    <property type="match status" value="1"/>
</dbReference>
<dbReference type="InterPro" id="IPR013780">
    <property type="entry name" value="Glyco_hydro_b"/>
</dbReference>
<dbReference type="Gene3D" id="2.60.40.1180">
    <property type="entry name" value="Golgi alpha-mannosidase II"/>
    <property type="match status" value="1"/>
</dbReference>
<keyword evidence="2" id="KW-0326">Glycosidase</keyword>
<dbReference type="InterPro" id="IPR006047">
    <property type="entry name" value="GH13_cat_dom"/>
</dbReference>
<accession>A0A9D9NMN1</accession>
<organism evidence="6 7">
    <name type="scientific">Candidatus Cryptobacteroides excrementipullorum</name>
    <dbReference type="NCBI Taxonomy" id="2840761"/>
    <lineage>
        <taxon>Bacteria</taxon>
        <taxon>Pseudomonadati</taxon>
        <taxon>Bacteroidota</taxon>
        <taxon>Bacteroidia</taxon>
        <taxon>Bacteroidales</taxon>
        <taxon>Candidatus Cryptobacteroides</taxon>
    </lineage>
</organism>
<dbReference type="AlphaFoldDB" id="A0A9D9NMN1"/>
<sequence>MKKAILILAASMALMALPSQAKVKEATPEQIVRVEPPCWWTGMKTSLQLMVQGPGISGFDVAVQGNDRVRIVGVHKADNPDFIFIDVDIARDAEAGTVNLVFTRGKEKFSYPYGLGTKSSLQRESFNTSDVIYLIVPDRFANGDPSNDSTDDTEEDASRETPMGRHGGDIQGIIDHLDYISDLGATAIWSTPLLLDNARRGSYHGYACADYYRIDPRFGDNALYREMVKKAHEKGIKVIMDIVTNHCGTEHWWMKDMPFKDWVHMNDPYIGSNHMYSLALDPNASASDRKIMEEGWFSRGMPDMNLDNPYLLKYFQQWAIWWIEYSGLDGFRVDTYFYNEKVPMSFWCKAVTDEYPWFNIVGENWNANPDMVAYWQSGNPNPDGFDSHLPSIMDFPLRDAVNSALAPAPEEGRGPARQGDISVVYNTLARDFQYHDLGKMLLFWSNHDTPRLGDIVGNDYGKMKIAFAMLATMRGIPQMFYGDEMMFSIGTTRRDDGRLRMDFPGGWSGDEINLFTEEGRKESASDSTFAGAADLHDYVRTLLSWRKDKEVIHSGKTMHFIPQDNTYAYFRYNDTDLVFVYVNNSIEDAAVTWSRFSEITGGLGEGRNVITGETVKVSDETVVPASSVLVVEYKRQTAE</sequence>